<gene>
    <name evidence="1" type="ORF">F3059_09210</name>
</gene>
<organism evidence="1 2">
    <name type="scientific">Salibacter halophilus</name>
    <dbReference type="NCBI Taxonomy" id="1803916"/>
    <lineage>
        <taxon>Bacteria</taxon>
        <taxon>Pseudomonadati</taxon>
        <taxon>Bacteroidota</taxon>
        <taxon>Flavobacteriia</taxon>
        <taxon>Flavobacteriales</taxon>
        <taxon>Salibacteraceae</taxon>
        <taxon>Salibacter</taxon>
    </lineage>
</organism>
<reference evidence="1 2" key="1">
    <citation type="submission" date="2019-09" db="EMBL/GenBank/DDBJ databases">
        <title>Genomes of Cryomorphaceae.</title>
        <authorList>
            <person name="Bowman J.P."/>
        </authorList>
    </citation>
    <scope>NUCLEOTIDE SEQUENCE [LARGE SCALE GENOMIC DNA]</scope>
    <source>
        <strain evidence="1 2">KCTC 52047</strain>
    </source>
</reference>
<dbReference type="EMBL" id="WACR01000007">
    <property type="protein sequence ID" value="KAB1063736.1"/>
    <property type="molecule type" value="Genomic_DNA"/>
</dbReference>
<dbReference type="RefSeq" id="WP_151168485.1">
    <property type="nucleotide sequence ID" value="NZ_WACR01000007.1"/>
</dbReference>
<evidence type="ECO:0000313" key="1">
    <source>
        <dbReference type="EMBL" id="KAB1063736.1"/>
    </source>
</evidence>
<proteinExistence type="predicted"/>
<name>A0A6N6M9J1_9FLAO</name>
<evidence type="ECO:0000313" key="2">
    <source>
        <dbReference type="Proteomes" id="UP000435357"/>
    </source>
</evidence>
<dbReference type="Proteomes" id="UP000435357">
    <property type="component" value="Unassembled WGS sequence"/>
</dbReference>
<comment type="caution">
    <text evidence="1">The sequence shown here is derived from an EMBL/GenBank/DDBJ whole genome shotgun (WGS) entry which is preliminary data.</text>
</comment>
<accession>A0A6N6M9J1</accession>
<sequence length="238" mass="27658">MRIRHFYLLSFFFLQIISFAQNGGNFYTGLNLEPRVLISDQDPYEYTAIPSPSPLIGYGKNFKINESTFLELSVALKSFSFNHRFTYKDDENDIDYTAMPKTFTFPGYNFSAQLRKELWSNAFFLFGVNFEKMMSSSLTSHQAVNSTNSFIRSSRYELEAKGRALVSLTASASKVWWVNKQDTRPIELRISSFLRFSDYLEGEVISRYKAKSHNNEISTGRLGLVLTFHYYINKQFQE</sequence>
<protein>
    <submittedName>
        <fullName evidence="1">Uncharacterized protein</fullName>
    </submittedName>
</protein>
<dbReference type="AlphaFoldDB" id="A0A6N6M9J1"/>
<keyword evidence="2" id="KW-1185">Reference proteome</keyword>